<protein>
    <submittedName>
        <fullName evidence="2">Uncharacterized protein</fullName>
    </submittedName>
</protein>
<organism evidence="2 3">
    <name type="scientific">Neisseria lactamica</name>
    <dbReference type="NCBI Taxonomy" id="486"/>
    <lineage>
        <taxon>Bacteria</taxon>
        <taxon>Pseudomonadati</taxon>
        <taxon>Pseudomonadota</taxon>
        <taxon>Betaproteobacteria</taxon>
        <taxon>Neisseriales</taxon>
        <taxon>Neisseriaceae</taxon>
        <taxon>Neisseria</taxon>
    </lineage>
</organism>
<dbReference type="EMBL" id="UGRO01000002">
    <property type="protein sequence ID" value="SUA17118.1"/>
    <property type="molecule type" value="Genomic_DNA"/>
</dbReference>
<accession>A0A378VLD9</accession>
<dbReference type="AlphaFoldDB" id="A0A378VLD9"/>
<keyword evidence="3" id="KW-1185">Reference proteome</keyword>
<reference evidence="2 3" key="1">
    <citation type="submission" date="2018-06" db="EMBL/GenBank/DDBJ databases">
        <authorList>
            <consortium name="Pathogen Informatics"/>
            <person name="Doyle S."/>
        </authorList>
    </citation>
    <scope>NUCLEOTIDE SEQUENCE [LARGE SCALE GENOMIC DNA]</scope>
    <source>
        <strain evidence="2 3">NCTC10616</strain>
    </source>
</reference>
<keyword evidence="1" id="KW-0732">Signal</keyword>
<evidence type="ECO:0000313" key="3">
    <source>
        <dbReference type="Proteomes" id="UP000254193"/>
    </source>
</evidence>
<sequence length="185" mass="20373">MKQNRKFALSTIALLIQSALCFEANAAEYEVENVEYVSLQPDPQRLGSVSTWKGGKITVKQTILPYWQKGETRRKLEVITTGNGADGNLLVNGIYGIQSFADPQLGYTPELSVKSNNDILFKNNLQSVDVHPYSGNIHLDAKGKIQFDLNIPDVDGVQDAVSGKKIPTNNSALVRYVNTITPPPR</sequence>
<gene>
    <name evidence="2" type="ORF">NCTC10616_00780</name>
</gene>
<name>A0A378VLD9_NEILA</name>
<feature type="chain" id="PRO_5016573423" evidence="1">
    <location>
        <begin position="27"/>
        <end position="185"/>
    </location>
</feature>
<evidence type="ECO:0000256" key="1">
    <source>
        <dbReference type="SAM" id="SignalP"/>
    </source>
</evidence>
<feature type="signal peptide" evidence="1">
    <location>
        <begin position="1"/>
        <end position="26"/>
    </location>
</feature>
<dbReference type="Proteomes" id="UP000254193">
    <property type="component" value="Unassembled WGS sequence"/>
</dbReference>
<proteinExistence type="predicted"/>
<evidence type="ECO:0000313" key="2">
    <source>
        <dbReference type="EMBL" id="SUA17118.1"/>
    </source>
</evidence>